<feature type="domain" description="Glycosyl hydrolase family 32 N-terminal" evidence="7">
    <location>
        <begin position="53"/>
        <end position="371"/>
    </location>
</feature>
<dbReference type="CDD" id="cd18624">
    <property type="entry name" value="GH32_Fruct1-like"/>
    <property type="match status" value="1"/>
</dbReference>
<dbReference type="InterPro" id="IPR013148">
    <property type="entry name" value="Glyco_hydro_32_N"/>
</dbReference>
<proteinExistence type="inferred from homology"/>
<dbReference type="Proteomes" id="UP001140206">
    <property type="component" value="Chromosome 3"/>
</dbReference>
<gene>
    <name evidence="9" type="ORF">LUZ62_061392</name>
</gene>
<reference evidence="9" key="1">
    <citation type="submission" date="2022-08" db="EMBL/GenBank/DDBJ databases">
        <authorList>
            <person name="Marques A."/>
        </authorList>
    </citation>
    <scope>NUCLEOTIDE SEQUENCE</scope>
    <source>
        <strain evidence="9">RhyPub2mFocal</strain>
        <tissue evidence="9">Leaves</tissue>
    </source>
</reference>
<evidence type="ECO:0000313" key="10">
    <source>
        <dbReference type="Proteomes" id="UP001140206"/>
    </source>
</evidence>
<keyword evidence="3" id="KW-0325">Glycoprotein</keyword>
<evidence type="ECO:0000256" key="3">
    <source>
        <dbReference type="ARBA" id="ARBA00023180"/>
    </source>
</evidence>
<protein>
    <submittedName>
        <fullName evidence="9">Uncharacterized protein</fullName>
    </submittedName>
</protein>
<dbReference type="InterPro" id="IPR013189">
    <property type="entry name" value="Glyco_hydro_32_C"/>
</dbReference>
<evidence type="ECO:0000256" key="4">
    <source>
        <dbReference type="ARBA" id="ARBA00023295"/>
    </source>
</evidence>
<dbReference type="EMBL" id="JAMFTS010000003">
    <property type="protein sequence ID" value="KAJ4777135.1"/>
    <property type="molecule type" value="Genomic_DNA"/>
</dbReference>
<evidence type="ECO:0000256" key="2">
    <source>
        <dbReference type="ARBA" id="ARBA00022801"/>
    </source>
</evidence>
<dbReference type="Gene3D" id="2.115.10.20">
    <property type="entry name" value="Glycosyl hydrolase domain, family 43"/>
    <property type="match status" value="1"/>
</dbReference>
<dbReference type="InterPro" id="IPR023296">
    <property type="entry name" value="Glyco_hydro_beta-prop_sf"/>
</dbReference>
<keyword evidence="4 5" id="KW-0326">Glycosidase</keyword>
<comment type="similarity">
    <text evidence="1 5">Belongs to the glycosyl hydrolase 32 family.</text>
</comment>
<keyword evidence="2 5" id="KW-0378">Hydrolase</keyword>
<evidence type="ECO:0000256" key="6">
    <source>
        <dbReference type="SAM" id="SignalP"/>
    </source>
</evidence>
<evidence type="ECO:0000256" key="5">
    <source>
        <dbReference type="RuleBase" id="RU362110"/>
    </source>
</evidence>
<dbReference type="InterPro" id="IPR013320">
    <property type="entry name" value="ConA-like_dom_sf"/>
</dbReference>
<dbReference type="PROSITE" id="PS00609">
    <property type="entry name" value="GLYCOSYL_HYDROL_F32"/>
    <property type="match status" value="1"/>
</dbReference>
<dbReference type="InterPro" id="IPR050551">
    <property type="entry name" value="Fructan_Metab_Enzymes"/>
</dbReference>
<dbReference type="SUPFAM" id="SSF75005">
    <property type="entry name" value="Arabinanase/levansucrase/invertase"/>
    <property type="match status" value="1"/>
</dbReference>
<dbReference type="GO" id="GO:0005975">
    <property type="term" value="P:carbohydrate metabolic process"/>
    <property type="evidence" value="ECO:0007669"/>
    <property type="project" value="InterPro"/>
</dbReference>
<feature type="domain" description="Glycosyl hydrolase family 32 C-terminal" evidence="8">
    <location>
        <begin position="374"/>
        <end position="572"/>
    </location>
</feature>
<dbReference type="Gene3D" id="2.60.120.560">
    <property type="entry name" value="Exo-inulinase, domain 1"/>
    <property type="match status" value="1"/>
</dbReference>
<dbReference type="PANTHER" id="PTHR31953">
    <property type="entry name" value="BETA-FRUCTOFURANOSIDASE, INSOLUBLE ISOENZYME CWINV1-RELATED"/>
    <property type="match status" value="1"/>
</dbReference>
<evidence type="ECO:0000259" key="7">
    <source>
        <dbReference type="Pfam" id="PF00251"/>
    </source>
</evidence>
<dbReference type="Pfam" id="PF00251">
    <property type="entry name" value="Glyco_hydro_32N"/>
    <property type="match status" value="1"/>
</dbReference>
<dbReference type="InterPro" id="IPR018053">
    <property type="entry name" value="Glyco_hydro_32_AS"/>
</dbReference>
<dbReference type="GO" id="GO:0004553">
    <property type="term" value="F:hydrolase activity, hydrolyzing O-glycosyl compounds"/>
    <property type="evidence" value="ECO:0007669"/>
    <property type="project" value="InterPro"/>
</dbReference>
<keyword evidence="6" id="KW-0732">Signal</keyword>
<dbReference type="InterPro" id="IPR001362">
    <property type="entry name" value="Glyco_hydro_32"/>
</dbReference>
<evidence type="ECO:0000313" key="9">
    <source>
        <dbReference type="EMBL" id="KAJ4777135.1"/>
    </source>
</evidence>
<dbReference type="Pfam" id="PF08244">
    <property type="entry name" value="Glyco_hydro_32C"/>
    <property type="match status" value="1"/>
</dbReference>
<accession>A0AAV8EC17</accession>
<evidence type="ECO:0000256" key="1">
    <source>
        <dbReference type="ARBA" id="ARBA00009902"/>
    </source>
</evidence>
<evidence type="ECO:0000259" key="8">
    <source>
        <dbReference type="Pfam" id="PF08244"/>
    </source>
</evidence>
<dbReference type="AlphaFoldDB" id="A0AAV8EC17"/>
<feature type="chain" id="PRO_5043809823" evidence="6">
    <location>
        <begin position="24"/>
        <end position="591"/>
    </location>
</feature>
<dbReference type="SMART" id="SM00640">
    <property type="entry name" value="Glyco_32"/>
    <property type="match status" value="1"/>
</dbReference>
<organism evidence="9 10">
    <name type="scientific">Rhynchospora pubera</name>
    <dbReference type="NCBI Taxonomy" id="906938"/>
    <lineage>
        <taxon>Eukaryota</taxon>
        <taxon>Viridiplantae</taxon>
        <taxon>Streptophyta</taxon>
        <taxon>Embryophyta</taxon>
        <taxon>Tracheophyta</taxon>
        <taxon>Spermatophyta</taxon>
        <taxon>Magnoliopsida</taxon>
        <taxon>Liliopsida</taxon>
        <taxon>Poales</taxon>
        <taxon>Cyperaceae</taxon>
        <taxon>Cyperoideae</taxon>
        <taxon>Rhynchosporeae</taxon>
        <taxon>Rhynchospora</taxon>
    </lineage>
</organism>
<sequence length="591" mass="67268">MARLLLLHAFLFQISILFIKIDAVPSSLLNSEYQQIQDLCFGNEIDPDRTAFHFQPSKNWLNDPNGPMYYKGLYHLFYQYNPVGPLWGNITWGHSVSTDLVNWEALDLALDRTDPFDINGCWSGSVTFVSGEPVILYTGIDDKHRNVQNIAFPKNGSDPLLRQWVKPSDYNPIMVPRGDIDPDNFRDPSTGWFGQDGYWRTVVGANMKGRAEILLYKSQNFTNWTKNEFPLHESLSSGMWECPDFFPVSLSSRDGLDPSVNTGNIKHVLKFGLMKTLRDYYLVGTYDEKKDVFIPDEGYEDDYRTWPILDYGHIYASKSFFDGKKNRRILWSWVNESDSEADDIKKGWSGIQTFPRAIWLDADGKQLIQWPIEEIKSLRKGQVQLRDFELQSGARHEITGISTSQADVDVEFELPSLEGAESFDDSFLLDPSKLCDEITPSDKGGIGPFGLLVLTSDVEGLEEHTGIFFKVYKNSDKYMVLMCSHLRSSSRREGVYKPTFGAFVGVDISKDKRISLRTLIDHSVVENFAAGGRTCMTLRVYPKHVLTGQTSGLYVFNLGSLDVNIKELNAWEMARARVNIRNDDFISKDSV</sequence>
<name>A0AAV8EC17_9POAL</name>
<comment type="caution">
    <text evidence="9">The sequence shown here is derived from an EMBL/GenBank/DDBJ whole genome shotgun (WGS) entry which is preliminary data.</text>
</comment>
<keyword evidence="10" id="KW-1185">Reference proteome</keyword>
<dbReference type="SUPFAM" id="SSF49899">
    <property type="entry name" value="Concanavalin A-like lectins/glucanases"/>
    <property type="match status" value="1"/>
</dbReference>
<feature type="signal peptide" evidence="6">
    <location>
        <begin position="1"/>
        <end position="23"/>
    </location>
</feature>